<organism evidence="2">
    <name type="scientific">Gaeumannomyces tritici (strain R3-111a-1)</name>
    <name type="common">Wheat and barley take-all root rot fungus</name>
    <name type="synonym">Gaeumannomyces graminis var. tritici</name>
    <dbReference type="NCBI Taxonomy" id="644352"/>
    <lineage>
        <taxon>Eukaryota</taxon>
        <taxon>Fungi</taxon>
        <taxon>Dikarya</taxon>
        <taxon>Ascomycota</taxon>
        <taxon>Pezizomycotina</taxon>
        <taxon>Sordariomycetes</taxon>
        <taxon>Sordariomycetidae</taxon>
        <taxon>Magnaporthales</taxon>
        <taxon>Magnaporthaceae</taxon>
        <taxon>Gaeumannomyces</taxon>
    </lineage>
</organism>
<gene>
    <name evidence="3" type="primary">20352809</name>
    <name evidence="2" type="ORF">GGTG_12351</name>
</gene>
<dbReference type="EnsemblFungi" id="EJT70178">
    <property type="protein sequence ID" value="EJT70178"/>
    <property type="gene ID" value="GGTG_12351"/>
</dbReference>
<feature type="compositionally biased region" description="Polar residues" evidence="1">
    <location>
        <begin position="60"/>
        <end position="72"/>
    </location>
</feature>
<dbReference type="HOGENOM" id="CLU_1540172_0_0_1"/>
<evidence type="ECO:0000313" key="2">
    <source>
        <dbReference type="EMBL" id="EJT70178.1"/>
    </source>
</evidence>
<dbReference type="RefSeq" id="XP_009228512.1">
    <property type="nucleotide sequence ID" value="XM_009230248.1"/>
</dbReference>
<dbReference type="Proteomes" id="UP000006039">
    <property type="component" value="Unassembled WGS sequence"/>
</dbReference>
<reference evidence="3" key="4">
    <citation type="journal article" date="2015" name="G3 (Bethesda)">
        <title>Genome sequences of three phytopathogenic species of the Magnaporthaceae family of fungi.</title>
        <authorList>
            <person name="Okagaki L.H."/>
            <person name="Nunes C.C."/>
            <person name="Sailsbery J."/>
            <person name="Clay B."/>
            <person name="Brown D."/>
            <person name="John T."/>
            <person name="Oh Y."/>
            <person name="Young N."/>
            <person name="Fitzgerald M."/>
            <person name="Haas B.J."/>
            <person name="Zeng Q."/>
            <person name="Young S."/>
            <person name="Adiconis X."/>
            <person name="Fan L."/>
            <person name="Levin J.Z."/>
            <person name="Mitchell T.K."/>
            <person name="Okubara P.A."/>
            <person name="Farman M.L."/>
            <person name="Kohn L.M."/>
            <person name="Birren B."/>
            <person name="Ma L.-J."/>
            <person name="Dean R.A."/>
        </authorList>
    </citation>
    <scope>NUCLEOTIDE SEQUENCE</scope>
    <source>
        <strain evidence="3">R3-111a-1</strain>
    </source>
</reference>
<dbReference type="AlphaFoldDB" id="J3PFS6"/>
<reference evidence="4" key="1">
    <citation type="submission" date="2010-07" db="EMBL/GenBank/DDBJ databases">
        <title>The genome sequence of Gaeumannomyces graminis var. tritici strain R3-111a-1.</title>
        <authorList>
            <consortium name="The Broad Institute Genome Sequencing Platform"/>
            <person name="Ma L.-J."/>
            <person name="Dead R."/>
            <person name="Young S."/>
            <person name="Zeng Q."/>
            <person name="Koehrsen M."/>
            <person name="Alvarado L."/>
            <person name="Berlin A."/>
            <person name="Chapman S.B."/>
            <person name="Chen Z."/>
            <person name="Freedman E."/>
            <person name="Gellesch M."/>
            <person name="Goldberg J."/>
            <person name="Griggs A."/>
            <person name="Gujja S."/>
            <person name="Heilman E.R."/>
            <person name="Heiman D."/>
            <person name="Hepburn T."/>
            <person name="Howarth C."/>
            <person name="Jen D."/>
            <person name="Larson L."/>
            <person name="Mehta T."/>
            <person name="Neiman D."/>
            <person name="Pearson M."/>
            <person name="Roberts A."/>
            <person name="Saif S."/>
            <person name="Shea T."/>
            <person name="Shenoy N."/>
            <person name="Sisk P."/>
            <person name="Stolte C."/>
            <person name="Sykes S."/>
            <person name="Walk T."/>
            <person name="White J."/>
            <person name="Yandava C."/>
            <person name="Haas B."/>
            <person name="Nusbaum C."/>
            <person name="Birren B."/>
        </authorList>
    </citation>
    <scope>NUCLEOTIDE SEQUENCE [LARGE SCALE GENOMIC DNA]</scope>
    <source>
        <strain evidence="4">R3-111a-1</strain>
    </source>
</reference>
<feature type="compositionally biased region" description="Low complexity" evidence="1">
    <location>
        <begin position="84"/>
        <end position="96"/>
    </location>
</feature>
<evidence type="ECO:0000313" key="4">
    <source>
        <dbReference type="Proteomes" id="UP000006039"/>
    </source>
</evidence>
<evidence type="ECO:0000313" key="3">
    <source>
        <dbReference type="EnsemblFungi" id="EJT70178"/>
    </source>
</evidence>
<dbReference type="EMBL" id="GL385402">
    <property type="protein sequence ID" value="EJT70178.1"/>
    <property type="molecule type" value="Genomic_DNA"/>
</dbReference>
<feature type="region of interest" description="Disordered" evidence="1">
    <location>
        <begin position="1"/>
        <end position="110"/>
    </location>
</feature>
<reference evidence="2" key="3">
    <citation type="submission" date="2010-09" db="EMBL/GenBank/DDBJ databases">
        <title>Annotation of Gaeumannomyces graminis var. tritici R3-111a-1.</title>
        <authorList>
            <consortium name="The Broad Institute Genome Sequencing Platform"/>
            <person name="Ma L.-J."/>
            <person name="Dead R."/>
            <person name="Young S.K."/>
            <person name="Zeng Q."/>
            <person name="Gargeya S."/>
            <person name="Fitzgerald M."/>
            <person name="Haas B."/>
            <person name="Abouelleil A."/>
            <person name="Alvarado L."/>
            <person name="Arachchi H.M."/>
            <person name="Berlin A."/>
            <person name="Brown A."/>
            <person name="Chapman S.B."/>
            <person name="Chen Z."/>
            <person name="Dunbar C."/>
            <person name="Freedman E."/>
            <person name="Gearin G."/>
            <person name="Gellesch M."/>
            <person name="Goldberg J."/>
            <person name="Griggs A."/>
            <person name="Gujja S."/>
            <person name="Heiman D."/>
            <person name="Howarth C."/>
            <person name="Larson L."/>
            <person name="Lui A."/>
            <person name="MacDonald P.J.P."/>
            <person name="Mehta T."/>
            <person name="Montmayeur A."/>
            <person name="Murphy C."/>
            <person name="Neiman D."/>
            <person name="Pearson M."/>
            <person name="Priest M."/>
            <person name="Roberts A."/>
            <person name="Saif S."/>
            <person name="Shea T."/>
            <person name="Shenoy N."/>
            <person name="Sisk P."/>
            <person name="Stolte C."/>
            <person name="Sykes S."/>
            <person name="Yandava C."/>
            <person name="Wortman J."/>
            <person name="Nusbaum C."/>
            <person name="Birren B."/>
        </authorList>
    </citation>
    <scope>NUCLEOTIDE SEQUENCE</scope>
    <source>
        <strain evidence="2">R3-111a-1</strain>
    </source>
</reference>
<accession>J3PFS6</accession>
<sequence length="174" mass="18811">MNRLVRQRGPRRYPAGPSPTRPRGSDPLVQTAGGSTASPAGNKMGLKPGERLDAAAPSPTWLTSTRLLTGDTTKMDSFGPGPTAAAEQSKSKAASQTDSQHHRDEETSQPPTLFVDAFASYILTRMTVELSSFGIRRQARRHHGNVPASRTARAAAVFPPYRPSILLLSFYSHE</sequence>
<dbReference type="GeneID" id="20352809"/>
<protein>
    <submittedName>
        <fullName evidence="2 3">Uncharacterized protein</fullName>
    </submittedName>
</protein>
<reference evidence="3" key="5">
    <citation type="submission" date="2018-04" db="UniProtKB">
        <authorList>
            <consortium name="EnsemblFungi"/>
        </authorList>
    </citation>
    <scope>IDENTIFICATION</scope>
    <source>
        <strain evidence="3">R3-111a-1</strain>
    </source>
</reference>
<keyword evidence="4" id="KW-1185">Reference proteome</keyword>
<name>J3PFS6_GAET3</name>
<proteinExistence type="predicted"/>
<dbReference type="VEuPathDB" id="FungiDB:GGTG_12351"/>
<reference evidence="2" key="2">
    <citation type="submission" date="2010-07" db="EMBL/GenBank/DDBJ databases">
        <authorList>
            <consortium name="The Broad Institute Genome Sequencing Platform"/>
            <consortium name="Broad Institute Genome Sequencing Center for Infectious Disease"/>
            <person name="Ma L.-J."/>
            <person name="Dead R."/>
            <person name="Young S."/>
            <person name="Zeng Q."/>
            <person name="Koehrsen M."/>
            <person name="Alvarado L."/>
            <person name="Berlin A."/>
            <person name="Chapman S.B."/>
            <person name="Chen Z."/>
            <person name="Freedman E."/>
            <person name="Gellesch M."/>
            <person name="Goldberg J."/>
            <person name="Griggs A."/>
            <person name="Gujja S."/>
            <person name="Heilman E.R."/>
            <person name="Heiman D."/>
            <person name="Hepburn T."/>
            <person name="Howarth C."/>
            <person name="Jen D."/>
            <person name="Larson L."/>
            <person name="Mehta T."/>
            <person name="Neiman D."/>
            <person name="Pearson M."/>
            <person name="Roberts A."/>
            <person name="Saif S."/>
            <person name="Shea T."/>
            <person name="Shenoy N."/>
            <person name="Sisk P."/>
            <person name="Stolte C."/>
            <person name="Sykes S."/>
            <person name="Walk T."/>
            <person name="White J."/>
            <person name="Yandava C."/>
            <person name="Haas B."/>
            <person name="Nusbaum C."/>
            <person name="Birren B."/>
        </authorList>
    </citation>
    <scope>NUCLEOTIDE SEQUENCE</scope>
    <source>
        <strain evidence="2">R3-111a-1</strain>
    </source>
</reference>
<evidence type="ECO:0000256" key="1">
    <source>
        <dbReference type="SAM" id="MobiDB-lite"/>
    </source>
</evidence>
<feature type="compositionally biased region" description="Basic residues" evidence="1">
    <location>
        <begin position="1"/>
        <end position="11"/>
    </location>
</feature>